<keyword evidence="2" id="KW-1185">Reference proteome</keyword>
<reference evidence="1" key="2">
    <citation type="submission" date="2023-01" db="EMBL/GenBank/DDBJ databases">
        <authorList>
            <person name="Sun Q."/>
            <person name="Evtushenko L."/>
        </authorList>
    </citation>
    <scope>NUCLEOTIDE SEQUENCE</scope>
    <source>
        <strain evidence="1">VKM Ac-1069</strain>
    </source>
</reference>
<dbReference type="Proteomes" id="UP001143463">
    <property type="component" value="Unassembled WGS sequence"/>
</dbReference>
<comment type="caution">
    <text evidence="1">The sequence shown here is derived from an EMBL/GenBank/DDBJ whole genome shotgun (WGS) entry which is preliminary data.</text>
</comment>
<organism evidence="1 2">
    <name type="scientific">Pseudonocardia halophobica</name>
    <dbReference type="NCBI Taxonomy" id="29401"/>
    <lineage>
        <taxon>Bacteria</taxon>
        <taxon>Bacillati</taxon>
        <taxon>Actinomycetota</taxon>
        <taxon>Actinomycetes</taxon>
        <taxon>Pseudonocardiales</taxon>
        <taxon>Pseudonocardiaceae</taxon>
        <taxon>Pseudonocardia</taxon>
    </lineage>
</organism>
<sequence length="119" mass="13264">MSELEELLLSTAPGIYVRPQVSVWVKLAGVLNEGRRGVPVHEPSGGLQVGQEVPGKLLAWVRTDWKGWVAIVDVALRFEGGQQAWCRMLVPGSALTKDSLMYRRKLEGKTSNRPTLRQR</sequence>
<proteinExistence type="predicted"/>
<dbReference type="AlphaFoldDB" id="A0A9W6NVC8"/>
<reference evidence="1" key="1">
    <citation type="journal article" date="2014" name="Int. J. Syst. Evol. Microbiol.">
        <title>Complete genome sequence of Corynebacterium casei LMG S-19264T (=DSM 44701T), isolated from a smear-ripened cheese.</title>
        <authorList>
            <consortium name="US DOE Joint Genome Institute (JGI-PGF)"/>
            <person name="Walter F."/>
            <person name="Albersmeier A."/>
            <person name="Kalinowski J."/>
            <person name="Ruckert C."/>
        </authorList>
    </citation>
    <scope>NUCLEOTIDE SEQUENCE</scope>
    <source>
        <strain evidence="1">VKM Ac-1069</strain>
    </source>
</reference>
<gene>
    <name evidence="1" type="ORF">GCM10017577_16080</name>
</gene>
<name>A0A9W6NVC8_9PSEU</name>
<dbReference type="EMBL" id="BSFQ01000005">
    <property type="protein sequence ID" value="GLL10468.1"/>
    <property type="molecule type" value="Genomic_DNA"/>
</dbReference>
<protein>
    <submittedName>
        <fullName evidence="1">Uncharacterized protein</fullName>
    </submittedName>
</protein>
<accession>A0A9W6NVC8</accession>
<dbReference type="RefSeq" id="WP_037040875.1">
    <property type="nucleotide sequence ID" value="NZ_BAAAUZ010000002.1"/>
</dbReference>
<evidence type="ECO:0000313" key="1">
    <source>
        <dbReference type="EMBL" id="GLL10468.1"/>
    </source>
</evidence>
<evidence type="ECO:0000313" key="2">
    <source>
        <dbReference type="Proteomes" id="UP001143463"/>
    </source>
</evidence>